<dbReference type="Gene3D" id="3.10.129.10">
    <property type="entry name" value="Hotdog Thioesterase"/>
    <property type="match status" value="1"/>
</dbReference>
<dbReference type="RefSeq" id="WP_160370788.1">
    <property type="nucleotide sequence ID" value="NZ_WSQA01000020.1"/>
</dbReference>
<dbReference type="GO" id="GO:0009062">
    <property type="term" value="P:fatty acid catabolic process"/>
    <property type="evidence" value="ECO:0007669"/>
    <property type="project" value="TreeGrafter"/>
</dbReference>
<dbReference type="OrthoDB" id="9791628at2"/>
<evidence type="ECO:0000256" key="3">
    <source>
        <dbReference type="PROSITE-ProRule" id="PRU01106"/>
    </source>
</evidence>
<dbReference type="InterPro" id="IPR040170">
    <property type="entry name" value="Cytosol_ACT"/>
</dbReference>
<evidence type="ECO:0000313" key="5">
    <source>
        <dbReference type="EMBL" id="MVZ64070.1"/>
    </source>
</evidence>
<dbReference type="PANTHER" id="PTHR11049">
    <property type="entry name" value="ACYL COENZYME A THIOESTER HYDROLASE"/>
    <property type="match status" value="1"/>
</dbReference>
<proteinExistence type="inferred from homology"/>
<dbReference type="InterPro" id="IPR006683">
    <property type="entry name" value="Thioestr_dom"/>
</dbReference>
<dbReference type="CDD" id="cd03442">
    <property type="entry name" value="BFIT_BACH"/>
    <property type="match status" value="1"/>
</dbReference>
<dbReference type="AlphaFoldDB" id="A0A6N8L2W2"/>
<evidence type="ECO:0000256" key="1">
    <source>
        <dbReference type="ARBA" id="ARBA00010458"/>
    </source>
</evidence>
<dbReference type="FunFam" id="3.10.129.10:FF:000047">
    <property type="entry name" value="Acyl-CoA thioester hydrolase"/>
    <property type="match status" value="1"/>
</dbReference>
<accession>A0A6N8L2W2</accession>
<dbReference type="GO" id="GO:0052816">
    <property type="term" value="F:long-chain fatty acyl-CoA hydrolase activity"/>
    <property type="evidence" value="ECO:0007669"/>
    <property type="project" value="TreeGrafter"/>
</dbReference>
<organism evidence="5 6">
    <name type="scientific">Sphingobacterium humi</name>
    <dbReference type="NCBI Taxonomy" id="1796905"/>
    <lineage>
        <taxon>Bacteria</taxon>
        <taxon>Pseudomonadati</taxon>
        <taxon>Bacteroidota</taxon>
        <taxon>Sphingobacteriia</taxon>
        <taxon>Sphingobacteriales</taxon>
        <taxon>Sphingobacteriaceae</taxon>
        <taxon>Sphingobacterium</taxon>
    </lineage>
</organism>
<gene>
    <name evidence="5" type="ORF">GQF63_18755</name>
</gene>
<dbReference type="Pfam" id="PF03061">
    <property type="entry name" value="4HBT"/>
    <property type="match status" value="1"/>
</dbReference>
<evidence type="ECO:0000259" key="4">
    <source>
        <dbReference type="PROSITE" id="PS51770"/>
    </source>
</evidence>
<reference evidence="5 6" key="1">
    <citation type="submission" date="2019-12" db="EMBL/GenBank/DDBJ databases">
        <authorList>
            <person name="Dong K."/>
        </authorList>
    </citation>
    <scope>NUCLEOTIDE SEQUENCE [LARGE SCALE GENOMIC DNA]</scope>
    <source>
        <strain evidence="5 6">JCM 31225</strain>
    </source>
</reference>
<keyword evidence="2 3" id="KW-0378">Hydrolase</keyword>
<dbReference type="GO" id="GO:0005829">
    <property type="term" value="C:cytosol"/>
    <property type="evidence" value="ECO:0007669"/>
    <property type="project" value="TreeGrafter"/>
</dbReference>
<dbReference type="PROSITE" id="PS51770">
    <property type="entry name" value="HOTDOG_ACOT"/>
    <property type="match status" value="1"/>
</dbReference>
<sequence>MTIQERMDASETRIAMTVFPFHTNHHDTLFGGKAMAMMDEVTFMCGTRFCRKQLVTVSTDKIDFHKAIPSGSIVEAIARVESIGRTSLKVFVEIYLESMYQDGRELAIQGRFTFVALDEDKKPVPVLQGLDIIDN</sequence>
<dbReference type="Proteomes" id="UP000435036">
    <property type="component" value="Unassembled WGS sequence"/>
</dbReference>
<dbReference type="PANTHER" id="PTHR11049:SF24">
    <property type="entry name" value="CYTOSOLIC ACYL COENZYME A THIOESTER HYDROLASE"/>
    <property type="match status" value="1"/>
</dbReference>
<name>A0A6N8L2W2_9SPHI</name>
<dbReference type="GO" id="GO:0006637">
    <property type="term" value="P:acyl-CoA metabolic process"/>
    <property type="evidence" value="ECO:0007669"/>
    <property type="project" value="TreeGrafter"/>
</dbReference>
<keyword evidence="6" id="KW-1185">Reference proteome</keyword>
<dbReference type="SUPFAM" id="SSF54637">
    <property type="entry name" value="Thioesterase/thiol ester dehydrase-isomerase"/>
    <property type="match status" value="1"/>
</dbReference>
<dbReference type="InterPro" id="IPR029069">
    <property type="entry name" value="HotDog_dom_sf"/>
</dbReference>
<feature type="domain" description="HotDog ACOT-type" evidence="4">
    <location>
        <begin position="8"/>
        <end position="120"/>
    </location>
</feature>
<comment type="similarity">
    <text evidence="1">Belongs to the acyl coenzyme A hydrolase family.</text>
</comment>
<comment type="caution">
    <text evidence="5">The sequence shown here is derived from an EMBL/GenBank/DDBJ whole genome shotgun (WGS) entry which is preliminary data.</text>
</comment>
<evidence type="ECO:0000313" key="6">
    <source>
        <dbReference type="Proteomes" id="UP000435036"/>
    </source>
</evidence>
<evidence type="ECO:0000256" key="2">
    <source>
        <dbReference type="ARBA" id="ARBA00022801"/>
    </source>
</evidence>
<protein>
    <submittedName>
        <fullName evidence="5">Acyl-CoA thioesterase</fullName>
    </submittedName>
</protein>
<dbReference type="EMBL" id="WSQA01000020">
    <property type="protein sequence ID" value="MVZ64070.1"/>
    <property type="molecule type" value="Genomic_DNA"/>
</dbReference>
<dbReference type="InterPro" id="IPR033120">
    <property type="entry name" value="HOTDOG_ACOT"/>
</dbReference>